<dbReference type="InterPro" id="IPR035992">
    <property type="entry name" value="Ricin_B-like_lectins"/>
</dbReference>
<dbReference type="AlphaFoldDB" id="A0A1I0ADV7"/>
<comment type="similarity">
    <text evidence="1 4">Belongs to the glycosyl hydrolase 43 family.</text>
</comment>
<evidence type="ECO:0000313" key="7">
    <source>
        <dbReference type="Proteomes" id="UP000199800"/>
    </source>
</evidence>
<evidence type="ECO:0000256" key="2">
    <source>
        <dbReference type="ARBA" id="ARBA00022801"/>
    </source>
</evidence>
<organism evidence="6 7">
    <name type="scientific">[Clostridium] polysaccharolyticum</name>
    <dbReference type="NCBI Taxonomy" id="29364"/>
    <lineage>
        <taxon>Bacteria</taxon>
        <taxon>Bacillati</taxon>
        <taxon>Bacillota</taxon>
        <taxon>Clostridia</taxon>
        <taxon>Lachnospirales</taxon>
        <taxon>Lachnospiraceae</taxon>
    </lineage>
</organism>
<accession>A0A1I0ADV7</accession>
<keyword evidence="3 4" id="KW-0326">Glycosidase</keyword>
<dbReference type="GO" id="GO:0005975">
    <property type="term" value="P:carbohydrate metabolic process"/>
    <property type="evidence" value="ECO:0007669"/>
    <property type="project" value="InterPro"/>
</dbReference>
<dbReference type="GO" id="GO:0004553">
    <property type="term" value="F:hydrolase activity, hydrolyzing O-glycosyl compounds"/>
    <property type="evidence" value="ECO:0007669"/>
    <property type="project" value="InterPro"/>
</dbReference>
<keyword evidence="7" id="KW-1185">Reference proteome</keyword>
<protein>
    <submittedName>
        <fullName evidence="6">Glycosyl hydrolases family 43</fullName>
    </submittedName>
</protein>
<evidence type="ECO:0000256" key="4">
    <source>
        <dbReference type="RuleBase" id="RU361187"/>
    </source>
</evidence>
<dbReference type="Gene3D" id="2.80.10.50">
    <property type="match status" value="2"/>
</dbReference>
<proteinExistence type="inferred from homology"/>
<keyword evidence="2 4" id="KW-0378">Hydrolase</keyword>
<dbReference type="Pfam" id="PF14200">
    <property type="entry name" value="RicinB_lectin_2"/>
    <property type="match status" value="2"/>
</dbReference>
<dbReference type="SUPFAM" id="SSF50370">
    <property type="entry name" value="Ricin B-like lectins"/>
    <property type="match status" value="1"/>
</dbReference>
<dbReference type="SUPFAM" id="SSF75005">
    <property type="entry name" value="Arabinanase/levansucrase/invertase"/>
    <property type="match status" value="1"/>
</dbReference>
<dbReference type="OrthoDB" id="273314at2"/>
<dbReference type="Gene3D" id="2.115.10.20">
    <property type="entry name" value="Glycosyl hydrolase domain, family 43"/>
    <property type="match status" value="1"/>
</dbReference>
<feature type="domain" description="Ricin B lectin" evidence="5">
    <location>
        <begin position="360"/>
        <end position="495"/>
    </location>
</feature>
<dbReference type="STRING" id="29364.SAMN04487772_105106"/>
<dbReference type="EMBL" id="FOHN01000005">
    <property type="protein sequence ID" value="SES92419.1"/>
    <property type="molecule type" value="Genomic_DNA"/>
</dbReference>
<dbReference type="PANTHER" id="PTHR22925">
    <property type="entry name" value="GLYCOSYL HYDROLASE 43 FAMILY MEMBER"/>
    <property type="match status" value="1"/>
</dbReference>
<evidence type="ECO:0000313" key="6">
    <source>
        <dbReference type="EMBL" id="SES92419.1"/>
    </source>
</evidence>
<evidence type="ECO:0000259" key="5">
    <source>
        <dbReference type="SMART" id="SM00458"/>
    </source>
</evidence>
<dbReference type="PANTHER" id="PTHR22925:SF3">
    <property type="entry name" value="GLYCOSYL HYDROLASE FAMILY PROTEIN 43"/>
    <property type="match status" value="1"/>
</dbReference>
<reference evidence="6 7" key="1">
    <citation type="submission" date="2016-10" db="EMBL/GenBank/DDBJ databases">
        <authorList>
            <person name="de Groot N.N."/>
        </authorList>
    </citation>
    <scope>NUCLEOTIDE SEQUENCE [LARGE SCALE GENOMIC DNA]</scope>
    <source>
        <strain evidence="6 7">DSM 1801</strain>
    </source>
</reference>
<evidence type="ECO:0000256" key="1">
    <source>
        <dbReference type="ARBA" id="ARBA00009865"/>
    </source>
</evidence>
<dbReference type="Pfam" id="PF04616">
    <property type="entry name" value="Glyco_hydro_43"/>
    <property type="match status" value="1"/>
</dbReference>
<name>A0A1I0ADV7_9FIRM</name>
<dbReference type="SMART" id="SM00458">
    <property type="entry name" value="RICIN"/>
    <property type="match status" value="1"/>
</dbReference>
<dbReference type="CDD" id="cd18822">
    <property type="entry name" value="GH43_CtGH43-like"/>
    <property type="match status" value="1"/>
</dbReference>
<sequence>MKSTLLHFGKQQSKKLAIGLAMLLLTACFVPAPKVKAEPKTILNGIQWADTDGNPINAHGGGFVQANGYYYWFGENRDQSNAFVGVSCYRSTDLVNWTYIRDVLTKYSAPELNHCNIERPKVMYCAATGQFVMWMHWENASDYDESRCAVAYCDTVDGNYTYQESFRPMANTGVVYDHGKPGYMSKDCTVFVDDDGSGYFMSAGNDNGDLMLYKLTRDFRHIDHVAAKLFSHCYREAPCIFKRGNYYFLFTSASTWWYPNQAQYAVSTNLLSGWSSLQNIADSNTYYSQSAFVLPVQGAQGTTYLYCGDRWADAWGERVNKSMYVWLPLSFPTENSLSMDWKNTLSIDAQAGIINGYNQDAVFRNVNSGLALDIENGSTGNMGNVIQNTVTGANSQYWQIIYDGSGYYKLRNRNSGKVLDVSGRSRENGGNVIQYEDNGGNNQKWRIVALKDGKYQLCNKESGLLLDVNGCGLNPGANVLQWQNNNGTNQMWTIG</sequence>
<dbReference type="InterPro" id="IPR006710">
    <property type="entry name" value="Glyco_hydro_43"/>
</dbReference>
<dbReference type="RefSeq" id="WP_092477025.1">
    <property type="nucleotide sequence ID" value="NZ_FOHN01000005.1"/>
</dbReference>
<dbReference type="Proteomes" id="UP000199800">
    <property type="component" value="Unassembled WGS sequence"/>
</dbReference>
<dbReference type="PROSITE" id="PS51257">
    <property type="entry name" value="PROKAR_LIPOPROTEIN"/>
    <property type="match status" value="1"/>
</dbReference>
<gene>
    <name evidence="6" type="ORF">SAMN04487772_105106</name>
</gene>
<dbReference type="PROSITE" id="PS50231">
    <property type="entry name" value="RICIN_B_LECTIN"/>
    <property type="match status" value="1"/>
</dbReference>
<dbReference type="CDD" id="cd00161">
    <property type="entry name" value="beta-trefoil_Ricin-like"/>
    <property type="match status" value="1"/>
</dbReference>
<evidence type="ECO:0000256" key="3">
    <source>
        <dbReference type="ARBA" id="ARBA00023295"/>
    </source>
</evidence>
<dbReference type="InterPro" id="IPR023296">
    <property type="entry name" value="Glyco_hydro_beta-prop_sf"/>
</dbReference>
<dbReference type="InterPro" id="IPR000772">
    <property type="entry name" value="Ricin_B_lectin"/>
</dbReference>